<gene>
    <name evidence="1" type="ORF">PTE30175_01238</name>
</gene>
<sequence>MDARPDTTAIDSRVRDAMQADTCAAPQKGAPMDGDTCDPDIADWFFGLWLPIWKTNLLKGSHDYNADEDA</sequence>
<dbReference type="Proteomes" id="UP000414233">
    <property type="component" value="Unassembled WGS sequence"/>
</dbReference>
<accession>A0A5E4T990</accession>
<dbReference type="AlphaFoldDB" id="A0A5E4T990"/>
<protein>
    <submittedName>
        <fullName evidence="1">Uncharacterized protein</fullName>
    </submittedName>
</protein>
<name>A0A5E4T990_9BURK</name>
<organism evidence="1 2">
    <name type="scientific">Pandoraea terrae</name>
    <dbReference type="NCBI Taxonomy" id="1537710"/>
    <lineage>
        <taxon>Bacteria</taxon>
        <taxon>Pseudomonadati</taxon>
        <taxon>Pseudomonadota</taxon>
        <taxon>Betaproteobacteria</taxon>
        <taxon>Burkholderiales</taxon>
        <taxon>Burkholderiaceae</taxon>
        <taxon>Pandoraea</taxon>
    </lineage>
</organism>
<proteinExistence type="predicted"/>
<evidence type="ECO:0000313" key="1">
    <source>
        <dbReference type="EMBL" id="VVD84670.1"/>
    </source>
</evidence>
<keyword evidence="2" id="KW-1185">Reference proteome</keyword>
<evidence type="ECO:0000313" key="2">
    <source>
        <dbReference type="Proteomes" id="UP000414233"/>
    </source>
</evidence>
<dbReference type="EMBL" id="CABPRZ010000004">
    <property type="protein sequence ID" value="VVD84670.1"/>
    <property type="molecule type" value="Genomic_DNA"/>
</dbReference>
<reference evidence="1 2" key="1">
    <citation type="submission" date="2019-08" db="EMBL/GenBank/DDBJ databases">
        <authorList>
            <person name="Peeters C."/>
        </authorList>
    </citation>
    <scope>NUCLEOTIDE SEQUENCE [LARGE SCALE GENOMIC DNA]</scope>
    <source>
        <strain evidence="1 2">LMG 30175</strain>
    </source>
</reference>
<dbReference type="RefSeq" id="WP_150696183.1">
    <property type="nucleotide sequence ID" value="NZ_CABPRZ010000004.1"/>
</dbReference>